<evidence type="ECO:0000313" key="2">
    <source>
        <dbReference type="Proteomes" id="UP000260644"/>
    </source>
</evidence>
<dbReference type="RefSeq" id="WP_116973723.1">
    <property type="nucleotide sequence ID" value="NZ_QPMM01000001.1"/>
</dbReference>
<name>A0A3E1YGN6_9BACT</name>
<dbReference type="AlphaFoldDB" id="A0A3E1YGN6"/>
<accession>A0A3E1YGN6</accession>
<dbReference type="Proteomes" id="UP000260644">
    <property type="component" value="Unassembled WGS sequence"/>
</dbReference>
<proteinExistence type="predicted"/>
<dbReference type="OrthoDB" id="667554at2"/>
<comment type="caution">
    <text evidence="1">The sequence shown here is derived from an EMBL/GenBank/DDBJ whole genome shotgun (WGS) entry which is preliminary data.</text>
</comment>
<protein>
    <recommendedName>
        <fullName evidence="3">Lipoprotein</fullName>
    </recommendedName>
</protein>
<sequence>MKRLYPIILSATLFACAEPNNPTFGQKPVAKEANTKALHPAIWPLNDTLQVLYFKEKIHNINVEMYLKSEISTIDSTRHPENDTQLLDLFNQEENVVFINNKKIPLKFKIGDSQIMLPESIEFLTHKQKNYILIKLSLVSFMPYVGYDNIAFEIKNNNVVRQLYVQTKDELNHQTTINWLDKQSL</sequence>
<gene>
    <name evidence="1" type="ORF">DVR12_01725</name>
</gene>
<keyword evidence="2" id="KW-1185">Reference proteome</keyword>
<dbReference type="PROSITE" id="PS51257">
    <property type="entry name" value="PROKAR_LIPOPROTEIN"/>
    <property type="match status" value="1"/>
</dbReference>
<evidence type="ECO:0000313" key="1">
    <source>
        <dbReference type="EMBL" id="RFS26532.1"/>
    </source>
</evidence>
<dbReference type="EMBL" id="QPMM01000001">
    <property type="protein sequence ID" value="RFS26532.1"/>
    <property type="molecule type" value="Genomic_DNA"/>
</dbReference>
<organism evidence="1 2">
    <name type="scientific">Chitinophaga silvatica</name>
    <dbReference type="NCBI Taxonomy" id="2282649"/>
    <lineage>
        <taxon>Bacteria</taxon>
        <taxon>Pseudomonadati</taxon>
        <taxon>Bacteroidota</taxon>
        <taxon>Chitinophagia</taxon>
        <taxon>Chitinophagales</taxon>
        <taxon>Chitinophagaceae</taxon>
        <taxon>Chitinophaga</taxon>
    </lineage>
</organism>
<evidence type="ECO:0008006" key="3">
    <source>
        <dbReference type="Google" id="ProtNLM"/>
    </source>
</evidence>
<reference evidence="1 2" key="1">
    <citation type="submission" date="2018-07" db="EMBL/GenBank/DDBJ databases">
        <title>Chitinophaga K2CV101002-2 sp. nov., isolated from a monsoon evergreen broad-leaved forest soil.</title>
        <authorList>
            <person name="Lv Y."/>
        </authorList>
    </citation>
    <scope>NUCLEOTIDE SEQUENCE [LARGE SCALE GENOMIC DNA]</scope>
    <source>
        <strain evidence="1 2">GDMCC 1.1288</strain>
    </source>
</reference>